<proteinExistence type="predicted"/>
<feature type="domain" description="Endonuclease/exonuclease/phosphatase" evidence="1">
    <location>
        <begin position="25"/>
        <end position="270"/>
    </location>
</feature>
<dbReference type="GO" id="GO:0004519">
    <property type="term" value="F:endonuclease activity"/>
    <property type="evidence" value="ECO:0007669"/>
    <property type="project" value="UniProtKB-KW"/>
</dbReference>
<keyword evidence="2" id="KW-0255">Endonuclease</keyword>
<evidence type="ECO:0000313" key="2">
    <source>
        <dbReference type="EMBL" id="QNP46401.1"/>
    </source>
</evidence>
<evidence type="ECO:0000313" key="3">
    <source>
        <dbReference type="Proteomes" id="UP000516105"/>
    </source>
</evidence>
<gene>
    <name evidence="2" type="ORF">H9L14_04240</name>
</gene>
<dbReference type="Proteomes" id="UP000516105">
    <property type="component" value="Chromosome"/>
</dbReference>
<dbReference type="Pfam" id="PF03372">
    <property type="entry name" value="Exo_endo_phos"/>
    <property type="match status" value="1"/>
</dbReference>
<dbReference type="PANTHER" id="PTHR12121:SF36">
    <property type="entry name" value="ENDONUCLEASE_EXONUCLEASE_PHOSPHATASE DOMAIN-CONTAINING PROTEIN"/>
    <property type="match status" value="1"/>
</dbReference>
<name>A0ABX6T983_9SPHN</name>
<dbReference type="Gene3D" id="3.60.10.10">
    <property type="entry name" value="Endonuclease/exonuclease/phosphatase"/>
    <property type="match status" value="1"/>
</dbReference>
<organism evidence="2 3">
    <name type="scientific">Sphingomonas sediminicola</name>
    <dbReference type="NCBI Taxonomy" id="386874"/>
    <lineage>
        <taxon>Bacteria</taxon>
        <taxon>Pseudomonadati</taxon>
        <taxon>Pseudomonadota</taxon>
        <taxon>Alphaproteobacteria</taxon>
        <taxon>Sphingomonadales</taxon>
        <taxon>Sphingomonadaceae</taxon>
        <taxon>Sphingomonas</taxon>
    </lineage>
</organism>
<dbReference type="SUPFAM" id="SSF56219">
    <property type="entry name" value="DNase I-like"/>
    <property type="match status" value="1"/>
</dbReference>
<dbReference type="InterPro" id="IPR036691">
    <property type="entry name" value="Endo/exonu/phosph_ase_sf"/>
</dbReference>
<dbReference type="CDD" id="cd09083">
    <property type="entry name" value="EEP-1"/>
    <property type="match status" value="1"/>
</dbReference>
<reference evidence="2 3" key="1">
    <citation type="submission" date="2020-08" db="EMBL/GenBank/DDBJ databases">
        <title>Genome sequence of Sphingomonas sediminicola KACC 15039T.</title>
        <authorList>
            <person name="Hyun D.-W."/>
            <person name="Bae J.-W."/>
        </authorList>
    </citation>
    <scope>NUCLEOTIDE SEQUENCE [LARGE SCALE GENOMIC DNA]</scope>
    <source>
        <strain evidence="2 3">KACC 15039</strain>
    </source>
</reference>
<dbReference type="PANTHER" id="PTHR12121">
    <property type="entry name" value="CARBON CATABOLITE REPRESSOR PROTEIN 4"/>
    <property type="match status" value="1"/>
</dbReference>
<sequence>MIAAVGAMTIGAAPAAKTCPPLRVMTYNTRLDLESDGINRWSARRDQFIGQIKMMKPAILGLQEVVRGQQADLEHAFPDYSFLGLPRESGPMGESSNVAFDRTVFQLKSSGTFWLSETPDKPSKGWDSAYSRTATWAHLVRRSDGKRFVAVNTHLDNEGKVARLEGARQILRWIAAKKAPGESVIVTGDFNTEPGTPPVQAMTHSALGLRDAHDATRSIPVGPEGTWNDFQTLPKESSRIDFVFVSPQLNIERYAVLAWHYEGGRPASDHFPVVADLSSCR</sequence>
<accession>A0ABX6T983</accession>
<keyword evidence="2" id="KW-0540">Nuclease</keyword>
<keyword evidence="3" id="KW-1185">Reference proteome</keyword>
<keyword evidence="2" id="KW-0378">Hydrolase</keyword>
<dbReference type="InterPro" id="IPR005135">
    <property type="entry name" value="Endo/exonuclease/phosphatase"/>
</dbReference>
<dbReference type="InterPro" id="IPR050410">
    <property type="entry name" value="CCR4/nocturin_mRNA_transcr"/>
</dbReference>
<dbReference type="RefSeq" id="WP_187709354.1">
    <property type="nucleotide sequence ID" value="NZ_CP178916.1"/>
</dbReference>
<evidence type="ECO:0000259" key="1">
    <source>
        <dbReference type="Pfam" id="PF03372"/>
    </source>
</evidence>
<protein>
    <submittedName>
        <fullName evidence="2">Endonuclease/exonuclease/phosphatase family protein</fullName>
    </submittedName>
</protein>
<dbReference type="EMBL" id="CP060782">
    <property type="protein sequence ID" value="QNP46401.1"/>
    <property type="molecule type" value="Genomic_DNA"/>
</dbReference>